<keyword evidence="7" id="KW-0472">Membrane</keyword>
<dbReference type="GO" id="GO:0097602">
    <property type="term" value="F:cullin family protein binding"/>
    <property type="evidence" value="ECO:0007669"/>
    <property type="project" value="InterPro"/>
</dbReference>
<dbReference type="EMBL" id="RIBY02000524">
    <property type="protein sequence ID" value="KAH9841239.1"/>
    <property type="molecule type" value="Genomic_DNA"/>
</dbReference>
<evidence type="ECO:0000256" key="5">
    <source>
        <dbReference type="ARBA" id="ARBA00023306"/>
    </source>
</evidence>
<evidence type="ECO:0000256" key="4">
    <source>
        <dbReference type="ARBA" id="ARBA00022833"/>
    </source>
</evidence>
<protein>
    <recommendedName>
        <fullName evidence="8">Anaphase-promoting complex subunit 11 RING-H2 finger domain-containing protein</fullName>
    </recommendedName>
</protein>
<dbReference type="GO" id="GO:0005680">
    <property type="term" value="C:anaphase-promoting complex"/>
    <property type="evidence" value="ECO:0007669"/>
    <property type="project" value="InterPro"/>
</dbReference>
<gene>
    <name evidence="9" type="ORF">Tdes44962_MAKER07851</name>
</gene>
<evidence type="ECO:0000313" key="9">
    <source>
        <dbReference type="EMBL" id="KAH9841239.1"/>
    </source>
</evidence>
<feature type="region of interest" description="Disordered" evidence="6">
    <location>
        <begin position="607"/>
        <end position="662"/>
    </location>
</feature>
<comment type="caution">
    <text evidence="9">The sequence shown here is derived from an EMBL/GenBank/DDBJ whole genome shotgun (WGS) entry which is preliminary data.</text>
</comment>
<dbReference type="GO" id="GO:0031145">
    <property type="term" value="P:anaphase-promoting complex-dependent catabolic process"/>
    <property type="evidence" value="ECO:0007669"/>
    <property type="project" value="InterPro"/>
</dbReference>
<reference evidence="9 10" key="1">
    <citation type="journal article" date="2018" name="IMA Fungus">
        <title>IMA Genome-F 10: Nine draft genome sequences of Claviceps purpurea s.lat., including C. arundinis, C. humidiphila, and C. cf. spartinae, pseudomolecules for the pitch canker pathogen Fusarium circinatum, draft genome of Davidsoniella eucalypti, Grosmannia galeiformis, Quambalaria eucalypti, and Teratosphaeria destructans.</title>
        <authorList>
            <person name="Wingfield B.D."/>
            <person name="Liu M."/>
            <person name="Nguyen H.D."/>
            <person name="Lane F.A."/>
            <person name="Morgan S.W."/>
            <person name="De Vos L."/>
            <person name="Wilken P.M."/>
            <person name="Duong T.A."/>
            <person name="Aylward J."/>
            <person name="Coetzee M.P."/>
            <person name="Dadej K."/>
            <person name="De Beer Z.W."/>
            <person name="Findlay W."/>
            <person name="Havenga M."/>
            <person name="Kolarik M."/>
            <person name="Menzies J.G."/>
            <person name="Naidoo K."/>
            <person name="Pochopski O."/>
            <person name="Shoukouhi P."/>
            <person name="Santana Q.C."/>
            <person name="Seifert K.A."/>
            <person name="Soal N."/>
            <person name="Steenkamp E.T."/>
            <person name="Tatham C.T."/>
            <person name="van der Nest M.A."/>
            <person name="Wingfield M.J."/>
        </authorList>
    </citation>
    <scope>NUCLEOTIDE SEQUENCE [LARGE SCALE GENOMIC DNA]</scope>
    <source>
        <strain evidence="9">CMW44962</strain>
    </source>
</reference>
<proteinExistence type="predicted"/>
<dbReference type="OrthoDB" id="5376312at2759"/>
<keyword evidence="7" id="KW-0812">Transmembrane</keyword>
<keyword evidence="2" id="KW-0863">Zinc-finger</keyword>
<dbReference type="PANTHER" id="PTHR11210">
    <property type="entry name" value="RING BOX"/>
    <property type="match status" value="1"/>
</dbReference>
<dbReference type="Pfam" id="PF12861">
    <property type="entry name" value="zf-ANAPC11"/>
    <property type="match status" value="1"/>
</dbReference>
<evidence type="ECO:0000256" key="6">
    <source>
        <dbReference type="SAM" id="MobiDB-lite"/>
    </source>
</evidence>
<feature type="region of interest" description="Disordered" evidence="6">
    <location>
        <begin position="388"/>
        <end position="434"/>
    </location>
</feature>
<feature type="transmembrane region" description="Helical" evidence="7">
    <location>
        <begin position="78"/>
        <end position="97"/>
    </location>
</feature>
<evidence type="ECO:0000313" key="10">
    <source>
        <dbReference type="Proteomes" id="UP001138500"/>
    </source>
</evidence>
<feature type="transmembrane region" description="Helical" evidence="7">
    <location>
        <begin position="138"/>
        <end position="159"/>
    </location>
</feature>
<dbReference type="InterPro" id="IPR051031">
    <property type="entry name" value="RING-box_E3_Ubiquitin_Ligase"/>
</dbReference>
<dbReference type="GO" id="GO:0008270">
    <property type="term" value="F:zinc ion binding"/>
    <property type="evidence" value="ECO:0007669"/>
    <property type="project" value="UniProtKB-KW"/>
</dbReference>
<feature type="domain" description="Anaphase-promoting complex subunit 11 RING-H2 finger" evidence="8">
    <location>
        <begin position="23"/>
        <end position="50"/>
    </location>
</feature>
<feature type="region of interest" description="Disordered" evidence="6">
    <location>
        <begin position="112"/>
        <end position="131"/>
    </location>
</feature>
<evidence type="ECO:0000256" key="7">
    <source>
        <dbReference type="SAM" id="Phobius"/>
    </source>
</evidence>
<evidence type="ECO:0000256" key="3">
    <source>
        <dbReference type="ARBA" id="ARBA00022786"/>
    </source>
</evidence>
<feature type="compositionally biased region" description="Polar residues" evidence="6">
    <location>
        <begin position="467"/>
        <end position="477"/>
    </location>
</feature>
<sequence>MKVTFKAYHAVAEWKWDLPDDSDDTCGICRVEFEGTCAKCKYPGDDCPITTRTHWRQSPESSRAGPFLRDRVHIRRKAAAAAAASVVGLSTDAAVVGSRAHGIATMLLPSHSEPGRLQHRQAPPPDDGGGVSGGSETAIVIVISVVIAITIVIFCYILLKAIRKRHSNPKYIPTPFLKRRWERWTPRGFMPSKGAYSNQLQENSSVPTLHLRSDNRSARNSTLDLERAQAEQAARGDLGAGASVDRHASVRSVMTLPAYSQTVRENEQVLGREGERAGIDIVVAQPETAEEEEERRDQEMESLYQIRVQRRQEIAERNDRRERRRAARARGDFAELQRIRQESLRASEHRELTGASAMIAEHQGQSRERRVSSVSYADLGVARHDGTRLRANSNDSDRQGLLGSAASIAGGTMRPSSDSLGAHRRDFSTGSIMTGSDVSDVEVDETAFPPFGRSGSAYEVVSLNQGHSRNGSATAGNRSRAGSVLSGTRSRAGSSNARVRPSIDTEFGADLGEQSIPAFEPPAYDGDGFEEAPPYTSPVQQRAPANVLSTPATSTSEIPQQRPTAPVLTRAEQATMPPADRVLSASGAPMLPALGRLPTIKLARAAPGERRTGPTTAPPAVSDAPATPDNRRSTVTWPADTTPVELPADRPTRAPSASTAPILPAIGRLPSIRIADATPTELMSGFRWPETVGE</sequence>
<keyword evidence="5" id="KW-0131">Cell cycle</keyword>
<evidence type="ECO:0000256" key="1">
    <source>
        <dbReference type="ARBA" id="ARBA00022723"/>
    </source>
</evidence>
<feature type="compositionally biased region" description="Low complexity" evidence="6">
    <location>
        <begin position="400"/>
        <end position="411"/>
    </location>
</feature>
<dbReference type="SUPFAM" id="SSF57850">
    <property type="entry name" value="RING/U-box"/>
    <property type="match status" value="1"/>
</dbReference>
<dbReference type="GO" id="GO:0061630">
    <property type="term" value="F:ubiquitin protein ligase activity"/>
    <property type="evidence" value="ECO:0007669"/>
    <property type="project" value="InterPro"/>
</dbReference>
<accession>A0A9W7SXW9</accession>
<dbReference type="Gene3D" id="3.30.40.10">
    <property type="entry name" value="Zinc/RING finger domain, C3HC4 (zinc finger)"/>
    <property type="match status" value="1"/>
</dbReference>
<keyword evidence="7" id="KW-1133">Transmembrane helix</keyword>
<dbReference type="InterPro" id="IPR024991">
    <property type="entry name" value="RING-H2_APC11"/>
</dbReference>
<feature type="compositionally biased region" description="Polar residues" evidence="6">
    <location>
        <begin position="485"/>
        <end position="497"/>
    </location>
</feature>
<keyword evidence="4" id="KW-0862">Zinc</keyword>
<feature type="compositionally biased region" description="Polar residues" evidence="6">
    <location>
        <begin position="195"/>
        <end position="207"/>
    </location>
</feature>
<dbReference type="InterPro" id="IPR013083">
    <property type="entry name" value="Znf_RING/FYVE/PHD"/>
</dbReference>
<dbReference type="Proteomes" id="UP001138500">
    <property type="component" value="Unassembled WGS sequence"/>
</dbReference>
<keyword evidence="1" id="KW-0479">Metal-binding</keyword>
<feature type="compositionally biased region" description="Polar residues" evidence="6">
    <location>
        <begin position="547"/>
        <end position="563"/>
    </location>
</feature>
<name>A0A9W7SXW9_9PEZI</name>
<organism evidence="9 10">
    <name type="scientific">Teratosphaeria destructans</name>
    <dbReference type="NCBI Taxonomy" id="418781"/>
    <lineage>
        <taxon>Eukaryota</taxon>
        <taxon>Fungi</taxon>
        <taxon>Dikarya</taxon>
        <taxon>Ascomycota</taxon>
        <taxon>Pezizomycotina</taxon>
        <taxon>Dothideomycetes</taxon>
        <taxon>Dothideomycetidae</taxon>
        <taxon>Mycosphaerellales</taxon>
        <taxon>Teratosphaeriaceae</taxon>
        <taxon>Teratosphaeria</taxon>
    </lineage>
</organism>
<dbReference type="AlphaFoldDB" id="A0A9W7SXW9"/>
<keyword evidence="10" id="KW-1185">Reference proteome</keyword>
<keyword evidence="3" id="KW-0833">Ubl conjugation pathway</keyword>
<evidence type="ECO:0000259" key="8">
    <source>
        <dbReference type="Pfam" id="PF12861"/>
    </source>
</evidence>
<feature type="region of interest" description="Disordered" evidence="6">
    <location>
        <begin position="192"/>
        <end position="227"/>
    </location>
</feature>
<evidence type="ECO:0000256" key="2">
    <source>
        <dbReference type="ARBA" id="ARBA00022771"/>
    </source>
</evidence>
<feature type="region of interest" description="Disordered" evidence="6">
    <location>
        <begin position="467"/>
        <end position="567"/>
    </location>
</feature>
<reference evidence="9 10" key="2">
    <citation type="journal article" date="2021" name="Curr. Genet.">
        <title>Genetic response to nitrogen starvation in the aggressive Eucalyptus foliar pathogen Teratosphaeria destructans.</title>
        <authorList>
            <person name="Havenga M."/>
            <person name="Wingfield B.D."/>
            <person name="Wingfield M.J."/>
            <person name="Dreyer L.L."/>
            <person name="Roets F."/>
            <person name="Aylward J."/>
        </authorList>
    </citation>
    <scope>NUCLEOTIDE SEQUENCE [LARGE SCALE GENOMIC DNA]</scope>
    <source>
        <strain evidence="9">CMW44962</strain>
    </source>
</reference>